<protein>
    <submittedName>
        <fullName evidence="1">Uncharacterized protein</fullName>
    </submittedName>
</protein>
<dbReference type="EMBL" id="MVBM01000012">
    <property type="protein sequence ID" value="OOK64485.1"/>
    <property type="molecule type" value="Genomic_DNA"/>
</dbReference>
<accession>A0A1V3WC17</accession>
<dbReference type="Proteomes" id="UP000189229">
    <property type="component" value="Unassembled WGS sequence"/>
</dbReference>
<comment type="caution">
    <text evidence="1">The sequence shown here is derived from an EMBL/GenBank/DDBJ whole genome shotgun (WGS) entry which is preliminary data.</text>
</comment>
<proteinExistence type="predicted"/>
<reference evidence="1 2" key="1">
    <citation type="submission" date="2017-02" db="EMBL/GenBank/DDBJ databases">
        <title>Complete genome sequences of Mycobacterium kansasii strains isolated from rhesus macaques.</title>
        <authorList>
            <person name="Panda A."/>
            <person name="Nagaraj S."/>
            <person name="Zhao X."/>
            <person name="Tettelin H."/>
            <person name="Detolla L.J."/>
        </authorList>
    </citation>
    <scope>NUCLEOTIDE SEQUENCE [LARGE SCALE GENOMIC DNA]</scope>
    <source>
        <strain evidence="1 2">11-3813</strain>
    </source>
</reference>
<sequence length="52" mass="5487">MITPSFGISDYLATDERRGPRTGTECLRYRLEVVATSAIDVVHAAGAGCTTG</sequence>
<gene>
    <name evidence="1" type="ORF">BZL30_9130</name>
</gene>
<dbReference type="AlphaFoldDB" id="A0A1V3WC17"/>
<evidence type="ECO:0000313" key="2">
    <source>
        <dbReference type="Proteomes" id="UP000189229"/>
    </source>
</evidence>
<organism evidence="1 2">
    <name type="scientific">Mycobacterium kansasii</name>
    <dbReference type="NCBI Taxonomy" id="1768"/>
    <lineage>
        <taxon>Bacteria</taxon>
        <taxon>Bacillati</taxon>
        <taxon>Actinomycetota</taxon>
        <taxon>Actinomycetes</taxon>
        <taxon>Mycobacteriales</taxon>
        <taxon>Mycobacteriaceae</taxon>
        <taxon>Mycobacterium</taxon>
    </lineage>
</organism>
<evidence type="ECO:0000313" key="1">
    <source>
        <dbReference type="EMBL" id="OOK64485.1"/>
    </source>
</evidence>
<name>A0A1V3WC17_MYCKA</name>